<name>A0AAD7LFV8_QUISA</name>
<evidence type="ECO:0000259" key="1">
    <source>
        <dbReference type="PROSITE" id="PS50181"/>
    </source>
</evidence>
<dbReference type="EMBL" id="JARAOO010000009">
    <property type="protein sequence ID" value="KAJ7957016.1"/>
    <property type="molecule type" value="Genomic_DNA"/>
</dbReference>
<sequence length="469" mass="53045">MDPFGKFIYKWLHGKWLDMTSILWKYLTNLDIGLTIFDLRIQIQLKPNQSAAEGRSSWSSLPPEIVQLILQRLSINDYLHLGKVCSSWRAAVAEASASKFCRTVTQLPWLMACTYHAKDRFFLCPSEERIFKPNPRHIKKHWHCVGSVDPGWFIMIDTTAFSHPFPLPESPNFFFNPVSGARVMLPSQSTISSDPYFFNKVVATSAPNFPVSDSCFLVALSTVHRCLAFCRLTDKLWTVIDAEETRDVDIHDIEIVDGKLYAVTRKALDFIMVFDLENSNATAKKLVLVQPKPVSSSRVARMQNGLESWTGHPLYYCLAKDSSTGELLLVLNLGDFVLNTVAFPSRSINKDNTVVPPKTNKFRVFKLHDSNGDGPRWVELHSLGHRSLFVTTTGCKVISLATTSCYSPHELVRGNCIYFAFHYACARNPSLSRDIGMFCFEDSSISRFLPVGSSSPICFSFVWFVPNPW</sequence>
<proteinExistence type="predicted"/>
<reference evidence="2" key="1">
    <citation type="journal article" date="2023" name="Science">
        <title>Elucidation of the pathway for biosynthesis of saponin adjuvants from the soapbark tree.</title>
        <authorList>
            <person name="Reed J."/>
            <person name="Orme A."/>
            <person name="El-Demerdash A."/>
            <person name="Owen C."/>
            <person name="Martin L.B.B."/>
            <person name="Misra R.C."/>
            <person name="Kikuchi S."/>
            <person name="Rejzek M."/>
            <person name="Martin A.C."/>
            <person name="Harkess A."/>
            <person name="Leebens-Mack J."/>
            <person name="Louveau T."/>
            <person name="Stephenson M.J."/>
            <person name="Osbourn A."/>
        </authorList>
    </citation>
    <scope>NUCLEOTIDE SEQUENCE</scope>
    <source>
        <strain evidence="2">S10</strain>
    </source>
</reference>
<dbReference type="AlphaFoldDB" id="A0AAD7LFV8"/>
<dbReference type="Proteomes" id="UP001163823">
    <property type="component" value="Chromosome 9"/>
</dbReference>
<protein>
    <submittedName>
        <fullName evidence="2">F-box protein</fullName>
    </submittedName>
</protein>
<dbReference type="PANTHER" id="PTHR44259:SF114">
    <property type="entry name" value="OS06G0707300 PROTEIN"/>
    <property type="match status" value="1"/>
</dbReference>
<dbReference type="InterPro" id="IPR001810">
    <property type="entry name" value="F-box_dom"/>
</dbReference>
<comment type="caution">
    <text evidence="2">The sequence shown here is derived from an EMBL/GenBank/DDBJ whole genome shotgun (WGS) entry which is preliminary data.</text>
</comment>
<dbReference type="InterPro" id="IPR036047">
    <property type="entry name" value="F-box-like_dom_sf"/>
</dbReference>
<evidence type="ECO:0000313" key="3">
    <source>
        <dbReference type="Proteomes" id="UP001163823"/>
    </source>
</evidence>
<dbReference type="SMART" id="SM00256">
    <property type="entry name" value="FBOX"/>
    <property type="match status" value="1"/>
</dbReference>
<dbReference type="KEGG" id="qsa:O6P43_023371"/>
<accession>A0AAD7LFV8</accession>
<feature type="domain" description="F-box" evidence="1">
    <location>
        <begin position="55"/>
        <end position="103"/>
    </location>
</feature>
<dbReference type="EMBL" id="JARAOO010000009">
    <property type="protein sequence ID" value="KAJ7957017.1"/>
    <property type="molecule type" value="Genomic_DNA"/>
</dbReference>
<evidence type="ECO:0000313" key="2">
    <source>
        <dbReference type="EMBL" id="KAJ7957017.1"/>
    </source>
</evidence>
<dbReference type="InterPro" id="IPR050942">
    <property type="entry name" value="F-box_BR-signaling"/>
</dbReference>
<dbReference type="Pfam" id="PF03478">
    <property type="entry name" value="Beta-prop_KIB1-4"/>
    <property type="match status" value="1"/>
</dbReference>
<dbReference type="Gene3D" id="1.20.1280.50">
    <property type="match status" value="1"/>
</dbReference>
<dbReference type="PANTHER" id="PTHR44259">
    <property type="entry name" value="OS07G0183000 PROTEIN-RELATED"/>
    <property type="match status" value="1"/>
</dbReference>
<keyword evidence="3" id="KW-1185">Reference proteome</keyword>
<dbReference type="InterPro" id="IPR005174">
    <property type="entry name" value="KIB1-4_b-propeller"/>
</dbReference>
<organism evidence="2 3">
    <name type="scientific">Quillaja saponaria</name>
    <name type="common">Soap bark tree</name>
    <dbReference type="NCBI Taxonomy" id="32244"/>
    <lineage>
        <taxon>Eukaryota</taxon>
        <taxon>Viridiplantae</taxon>
        <taxon>Streptophyta</taxon>
        <taxon>Embryophyta</taxon>
        <taxon>Tracheophyta</taxon>
        <taxon>Spermatophyta</taxon>
        <taxon>Magnoliopsida</taxon>
        <taxon>eudicotyledons</taxon>
        <taxon>Gunneridae</taxon>
        <taxon>Pentapetalae</taxon>
        <taxon>rosids</taxon>
        <taxon>fabids</taxon>
        <taxon>Fabales</taxon>
        <taxon>Quillajaceae</taxon>
        <taxon>Quillaja</taxon>
    </lineage>
</organism>
<gene>
    <name evidence="2" type="ORF">O6P43_023371</name>
</gene>
<dbReference type="PROSITE" id="PS50181">
    <property type="entry name" value="FBOX"/>
    <property type="match status" value="1"/>
</dbReference>
<dbReference type="SUPFAM" id="SSF81383">
    <property type="entry name" value="F-box domain"/>
    <property type="match status" value="1"/>
</dbReference>
<dbReference type="CDD" id="cd09917">
    <property type="entry name" value="F-box_SF"/>
    <property type="match status" value="1"/>
</dbReference>
<dbReference type="Pfam" id="PF00646">
    <property type="entry name" value="F-box"/>
    <property type="match status" value="1"/>
</dbReference>